<dbReference type="EMBL" id="CP014163">
    <property type="protein sequence ID" value="AMB99792.1"/>
    <property type="molecule type" value="Genomic_DNA"/>
</dbReference>
<comment type="similarity">
    <text evidence="6">Belongs to the binding-protein-dependent transport system permease family.</text>
</comment>
<keyword evidence="8" id="KW-1185">Reference proteome</keyword>
<evidence type="ECO:0000256" key="5">
    <source>
        <dbReference type="ARBA" id="ARBA00023136"/>
    </source>
</evidence>
<dbReference type="Pfam" id="PF00528">
    <property type="entry name" value="BPD_transp_1"/>
    <property type="match status" value="1"/>
</dbReference>
<evidence type="ECO:0000256" key="3">
    <source>
        <dbReference type="ARBA" id="ARBA00022692"/>
    </source>
</evidence>
<dbReference type="InterPro" id="IPR035906">
    <property type="entry name" value="MetI-like_sf"/>
</dbReference>
<dbReference type="PROSITE" id="PS50928">
    <property type="entry name" value="ABC_TM1"/>
    <property type="match status" value="1"/>
</dbReference>
<dbReference type="AlphaFoldDB" id="A0A0X8FM68"/>
<feature type="transmembrane region" description="Helical" evidence="6">
    <location>
        <begin position="130"/>
        <end position="156"/>
    </location>
</feature>
<evidence type="ECO:0000256" key="6">
    <source>
        <dbReference type="RuleBase" id="RU363032"/>
    </source>
</evidence>
<reference evidence="7 8" key="1">
    <citation type="journal article" date="2016" name="Genome Announc.">
        <title>Complete Genome Sequences of Aerococcus christensenii CCUG 28831T, Aerococcus sanguinicola CCUG 43001T, Aerococcus urinae CCUG 36881T, Aerococcus urinaeequi CCUG 28094T, Aerococcus urinaehominis CCUG 42038 BT, and Aerococcus viridans CCUG 4311T.</title>
        <authorList>
            <person name="Carkaci D."/>
            <person name="Dargis R."/>
            <person name="Nielsen X.C."/>
            <person name="Skovgaard O."/>
            <person name="Fuursted K."/>
            <person name="Christensen J.J."/>
        </authorList>
    </citation>
    <scope>NUCLEOTIDE SEQUENCE [LARGE SCALE GENOMIC DNA]</scope>
    <source>
        <strain evidence="7 8">CCUG42038B</strain>
    </source>
</reference>
<name>A0A0X8FM68_9LACT</name>
<dbReference type="InterPro" id="IPR051204">
    <property type="entry name" value="ABC_transp_perm/SBD"/>
</dbReference>
<dbReference type="InterPro" id="IPR000515">
    <property type="entry name" value="MetI-like"/>
</dbReference>
<dbReference type="OrthoDB" id="9801163at2"/>
<evidence type="ECO:0000313" key="7">
    <source>
        <dbReference type="EMBL" id="AMB99792.1"/>
    </source>
</evidence>
<evidence type="ECO:0000256" key="4">
    <source>
        <dbReference type="ARBA" id="ARBA00022989"/>
    </source>
</evidence>
<keyword evidence="3 6" id="KW-0812">Transmembrane</keyword>
<dbReference type="CDD" id="cd06261">
    <property type="entry name" value="TM_PBP2"/>
    <property type="match status" value="1"/>
</dbReference>
<feature type="transmembrane region" description="Helical" evidence="6">
    <location>
        <begin position="80"/>
        <end position="98"/>
    </location>
</feature>
<feature type="transmembrane region" description="Helical" evidence="6">
    <location>
        <begin position="176"/>
        <end position="195"/>
    </location>
</feature>
<dbReference type="GO" id="GO:0055085">
    <property type="term" value="P:transmembrane transport"/>
    <property type="evidence" value="ECO:0007669"/>
    <property type="project" value="InterPro"/>
</dbReference>
<dbReference type="GO" id="GO:0005886">
    <property type="term" value="C:plasma membrane"/>
    <property type="evidence" value="ECO:0007669"/>
    <property type="project" value="UniProtKB-SubCell"/>
</dbReference>
<organism evidence="7 8">
    <name type="scientific">Aerococcus urinaehominis</name>
    <dbReference type="NCBI Taxonomy" id="128944"/>
    <lineage>
        <taxon>Bacteria</taxon>
        <taxon>Bacillati</taxon>
        <taxon>Bacillota</taxon>
        <taxon>Bacilli</taxon>
        <taxon>Lactobacillales</taxon>
        <taxon>Aerococcaceae</taxon>
        <taxon>Aerococcus</taxon>
    </lineage>
</organism>
<dbReference type="KEGG" id="auh:AWM75_07370"/>
<dbReference type="Proteomes" id="UP000062260">
    <property type="component" value="Chromosome"/>
</dbReference>
<feature type="transmembrane region" description="Helical" evidence="6">
    <location>
        <begin position="51"/>
        <end position="74"/>
    </location>
</feature>
<accession>A0A0X8FM68</accession>
<dbReference type="PANTHER" id="PTHR30177">
    <property type="entry name" value="GLYCINE BETAINE/L-PROLINE TRANSPORT SYSTEM PERMEASE PROTEIN PROW"/>
    <property type="match status" value="1"/>
</dbReference>
<evidence type="ECO:0000256" key="1">
    <source>
        <dbReference type="ARBA" id="ARBA00004141"/>
    </source>
</evidence>
<dbReference type="RefSeq" id="WP_067980245.1">
    <property type="nucleotide sequence ID" value="NZ_CP014163.1"/>
</dbReference>
<comment type="subcellular location">
    <subcellularLocation>
        <location evidence="6">Cell membrane</location>
        <topology evidence="6">Multi-pass membrane protein</topology>
    </subcellularLocation>
    <subcellularLocation>
        <location evidence="1">Membrane</location>
        <topology evidence="1">Multi-pass membrane protein</topology>
    </subcellularLocation>
</comment>
<reference evidence="8" key="2">
    <citation type="submission" date="2016-01" db="EMBL/GenBank/DDBJ databases">
        <title>Six Aerococcus type strain genome sequencing and assembly using PacBio and Illumina Hiseq.</title>
        <authorList>
            <person name="Carkaci D."/>
            <person name="Dargis R."/>
            <person name="Nielsen X.C."/>
            <person name="Skovgaard O."/>
            <person name="Fuursted K."/>
            <person name="Christensen J.J."/>
        </authorList>
    </citation>
    <scope>NUCLEOTIDE SEQUENCE [LARGE SCALE GENOMIC DNA]</scope>
    <source>
        <strain evidence="8">CCUG42038B</strain>
    </source>
</reference>
<dbReference type="Gene3D" id="1.10.3720.10">
    <property type="entry name" value="MetI-like"/>
    <property type="match status" value="1"/>
</dbReference>
<dbReference type="STRING" id="128944.AWM75_07370"/>
<keyword evidence="4 6" id="KW-1133">Transmembrane helix</keyword>
<dbReference type="SUPFAM" id="SSF161098">
    <property type="entry name" value="MetI-like"/>
    <property type="match status" value="1"/>
</dbReference>
<dbReference type="PANTHER" id="PTHR30177:SF28">
    <property type="entry name" value="CHOLINE TRANSPORT SYSTEM PERMEASE PROTEIN OPUBB"/>
    <property type="match status" value="1"/>
</dbReference>
<sequence length="215" mass="23035">MINFLESQGSEVLRLLGEHITISLTALIAGIVVAVPLGILLSQHRKVANGIISLVSILQTIPTLALLALMIPIFGVGKRPAVIALFLYSLLPILRNTYLGMTAVDPDILDAGKGMGFTRWQLIRKVQVPLAIPVIMAGIRLSAVYVIAWATLAAYIGGGGLGEMIFNGLNLFRPDLILGGTIPVTILALVVDWLMAKLEDWTSPQTTSSQEVKDA</sequence>
<proteinExistence type="inferred from homology"/>
<keyword evidence="2 6" id="KW-0813">Transport</keyword>
<gene>
    <name evidence="7" type="ORF">AWM75_07370</name>
</gene>
<protein>
    <submittedName>
        <fullName evidence="7">Choline ABC transporter permease</fullName>
    </submittedName>
</protein>
<dbReference type="FunFam" id="1.10.3720.10:FF:000001">
    <property type="entry name" value="Glycine betaine ABC transporter, permease"/>
    <property type="match status" value="1"/>
</dbReference>
<evidence type="ECO:0000256" key="2">
    <source>
        <dbReference type="ARBA" id="ARBA00022448"/>
    </source>
</evidence>
<feature type="transmembrane region" description="Helical" evidence="6">
    <location>
        <begin position="20"/>
        <end position="39"/>
    </location>
</feature>
<evidence type="ECO:0000313" key="8">
    <source>
        <dbReference type="Proteomes" id="UP000062260"/>
    </source>
</evidence>
<dbReference type="GO" id="GO:0031460">
    <property type="term" value="P:glycine betaine transport"/>
    <property type="evidence" value="ECO:0007669"/>
    <property type="project" value="TreeGrafter"/>
</dbReference>
<keyword evidence="5 6" id="KW-0472">Membrane</keyword>